<dbReference type="RefSeq" id="WP_110559629.1">
    <property type="nucleotide sequence ID" value="NZ_PRCW01000031.1"/>
</dbReference>
<evidence type="ECO:0000313" key="1">
    <source>
        <dbReference type="EMBL" id="PYD48506.1"/>
    </source>
</evidence>
<keyword evidence="2" id="KW-1185">Reference proteome</keyword>
<dbReference type="Proteomes" id="UP000248116">
    <property type="component" value="Unassembled WGS sequence"/>
</dbReference>
<reference evidence="1 2" key="1">
    <citation type="submission" date="2018-02" db="EMBL/GenBank/DDBJ databases">
        <authorList>
            <person name="Skraban J."/>
            <person name="Trcek J."/>
        </authorList>
    </citation>
    <scope>NUCLEOTIDE SEQUENCE [LARGE SCALE GENOMIC DNA]</scope>
    <source>
        <strain evidence="1 2">AV446</strain>
    </source>
</reference>
<name>A0ABX5P8Z2_9PROT</name>
<protein>
    <recommendedName>
        <fullName evidence="3">XRE family transcriptional regulator</fullName>
    </recommendedName>
</protein>
<dbReference type="EMBL" id="PRCW01000031">
    <property type="protein sequence ID" value="PYD48506.1"/>
    <property type="molecule type" value="Genomic_DNA"/>
</dbReference>
<gene>
    <name evidence="1" type="ORF">C3920_04170</name>
</gene>
<organism evidence="1 2">
    <name type="scientific">Novacetimonas pomaceti</name>
    <dbReference type="NCBI Taxonomy" id="2021998"/>
    <lineage>
        <taxon>Bacteria</taxon>
        <taxon>Pseudomonadati</taxon>
        <taxon>Pseudomonadota</taxon>
        <taxon>Alphaproteobacteria</taxon>
        <taxon>Acetobacterales</taxon>
        <taxon>Acetobacteraceae</taxon>
        <taxon>Novacetimonas</taxon>
    </lineage>
</organism>
<sequence length="121" mass="13437">MLPKTGNIRRKPPDRFAREIGEALRSELGTSHKAIKTVMGWTGASERSAKNWLNGTHGPGGWHLILLARQSEAVIATVLRLAQRDQLIPGVRLRALRLLLMRTATEIGDVFVADQHRGPRT</sequence>
<evidence type="ECO:0008006" key="3">
    <source>
        <dbReference type="Google" id="ProtNLM"/>
    </source>
</evidence>
<proteinExistence type="predicted"/>
<accession>A0ABX5P8Z2</accession>
<evidence type="ECO:0000313" key="2">
    <source>
        <dbReference type="Proteomes" id="UP000248116"/>
    </source>
</evidence>
<comment type="caution">
    <text evidence="1">The sequence shown here is derived from an EMBL/GenBank/DDBJ whole genome shotgun (WGS) entry which is preliminary data.</text>
</comment>